<dbReference type="SUPFAM" id="SSF46689">
    <property type="entry name" value="Homeodomain-like"/>
    <property type="match status" value="1"/>
</dbReference>
<dbReference type="PANTHER" id="PTHR32071">
    <property type="entry name" value="TRANSCRIPTIONAL REGULATORY PROTEIN"/>
    <property type="match status" value="1"/>
</dbReference>
<dbReference type="GO" id="GO:0005524">
    <property type="term" value="F:ATP binding"/>
    <property type="evidence" value="ECO:0007669"/>
    <property type="project" value="UniProtKB-KW"/>
</dbReference>
<dbReference type="GO" id="GO:0043565">
    <property type="term" value="F:sequence-specific DNA binding"/>
    <property type="evidence" value="ECO:0007669"/>
    <property type="project" value="InterPro"/>
</dbReference>
<dbReference type="Gene3D" id="1.10.8.60">
    <property type="match status" value="1"/>
</dbReference>
<accession>A0A1H8F4V3</accession>
<dbReference type="PROSITE" id="PS00688">
    <property type="entry name" value="SIGMA54_INTERACT_3"/>
    <property type="match status" value="1"/>
</dbReference>
<proteinExistence type="predicted"/>
<dbReference type="SUPFAM" id="SSF52540">
    <property type="entry name" value="P-loop containing nucleoside triphosphate hydrolases"/>
    <property type="match status" value="1"/>
</dbReference>
<feature type="domain" description="Sigma-54 factor interaction" evidence="5">
    <location>
        <begin position="29"/>
        <end position="258"/>
    </location>
</feature>
<dbReference type="InterPro" id="IPR025944">
    <property type="entry name" value="Sigma_54_int_dom_CS"/>
</dbReference>
<reference evidence="6 7" key="1">
    <citation type="submission" date="2016-10" db="EMBL/GenBank/DDBJ databases">
        <authorList>
            <person name="de Groot N.N."/>
        </authorList>
    </citation>
    <scope>NUCLEOTIDE SEQUENCE [LARGE SCALE GENOMIC DNA]</scope>
    <source>
        <strain evidence="6 7">Nl18</strain>
    </source>
</reference>
<evidence type="ECO:0000256" key="3">
    <source>
        <dbReference type="ARBA" id="ARBA00023015"/>
    </source>
</evidence>
<dbReference type="AlphaFoldDB" id="A0A1H8F4V3"/>
<gene>
    <name evidence="6" type="ORF">SAMN05216404_103219</name>
</gene>
<dbReference type="Gene3D" id="3.40.50.300">
    <property type="entry name" value="P-loop containing nucleotide triphosphate hydrolases"/>
    <property type="match status" value="1"/>
</dbReference>
<dbReference type="Gene3D" id="1.10.10.60">
    <property type="entry name" value="Homeodomain-like"/>
    <property type="match status" value="1"/>
</dbReference>
<dbReference type="Proteomes" id="UP000183898">
    <property type="component" value="Unassembled WGS sequence"/>
</dbReference>
<protein>
    <submittedName>
        <fullName evidence="6">Sigma54 specific transcriptional regulator, Fis family</fullName>
    </submittedName>
</protein>
<dbReference type="PANTHER" id="PTHR32071:SF57">
    <property type="entry name" value="C4-DICARBOXYLATE TRANSPORT TRANSCRIPTIONAL REGULATORY PROTEIN DCTD"/>
    <property type="match status" value="1"/>
</dbReference>
<dbReference type="PROSITE" id="PS50045">
    <property type="entry name" value="SIGMA54_INTERACT_4"/>
    <property type="match status" value="1"/>
</dbReference>
<dbReference type="Pfam" id="PF25601">
    <property type="entry name" value="AAA_lid_14"/>
    <property type="match status" value="1"/>
</dbReference>
<dbReference type="InterPro" id="IPR002078">
    <property type="entry name" value="Sigma_54_int"/>
</dbReference>
<keyword evidence="1" id="KW-0547">Nucleotide-binding</keyword>
<keyword evidence="4" id="KW-0804">Transcription</keyword>
<dbReference type="EMBL" id="FOCT01000003">
    <property type="protein sequence ID" value="SEN26108.1"/>
    <property type="molecule type" value="Genomic_DNA"/>
</dbReference>
<evidence type="ECO:0000256" key="1">
    <source>
        <dbReference type="ARBA" id="ARBA00022741"/>
    </source>
</evidence>
<dbReference type="InterPro" id="IPR002197">
    <property type="entry name" value="HTH_Fis"/>
</dbReference>
<dbReference type="FunFam" id="3.40.50.300:FF:000006">
    <property type="entry name" value="DNA-binding transcriptional regulator NtrC"/>
    <property type="match status" value="1"/>
</dbReference>
<sequence length="352" mass="39561">MQKDEFHTAFLSLLSKNRLIFPPPGAENMIGQSPAFVKVTQFIEKIAGCDAPVLIEGETGTGKELAARAIHESGARRDRPFVPINCRAIPDTLIENELFGHERDSCSGAQSKCPNLIAHARSGTLFLDEVDALSPKAQVTLLRFFQDQEYLPLGGGTARSAKVRIIIASNRNLGYLAEKGEFRLDLLFRLKIMYLTLPPLRERQGDAALLADYFLRECSARFNRGNKTLHPNTVAWFDKYSWPGNIRELENLIYREYLLADEPVINIASLAPTLVERRSGFDRRLPELNGLSFTEAKNRAIAAFEQYYLAEAMIRAHGNVTRAASLVGKDRRAFGKLLKKHSMSKNKLFLEH</sequence>
<dbReference type="Pfam" id="PF02954">
    <property type="entry name" value="HTH_8"/>
    <property type="match status" value="1"/>
</dbReference>
<dbReference type="InterPro" id="IPR003593">
    <property type="entry name" value="AAA+_ATPase"/>
</dbReference>
<evidence type="ECO:0000313" key="6">
    <source>
        <dbReference type="EMBL" id="SEN26108.1"/>
    </source>
</evidence>
<evidence type="ECO:0000256" key="4">
    <source>
        <dbReference type="ARBA" id="ARBA00023163"/>
    </source>
</evidence>
<evidence type="ECO:0000256" key="2">
    <source>
        <dbReference type="ARBA" id="ARBA00022840"/>
    </source>
</evidence>
<dbReference type="GO" id="GO:0006355">
    <property type="term" value="P:regulation of DNA-templated transcription"/>
    <property type="evidence" value="ECO:0007669"/>
    <property type="project" value="InterPro"/>
</dbReference>
<dbReference type="InterPro" id="IPR058031">
    <property type="entry name" value="AAA_lid_NorR"/>
</dbReference>
<evidence type="ECO:0000259" key="5">
    <source>
        <dbReference type="PROSITE" id="PS50045"/>
    </source>
</evidence>
<keyword evidence="2" id="KW-0067">ATP-binding</keyword>
<dbReference type="Pfam" id="PF00158">
    <property type="entry name" value="Sigma54_activat"/>
    <property type="match status" value="1"/>
</dbReference>
<keyword evidence="3" id="KW-0805">Transcription regulation</keyword>
<dbReference type="CDD" id="cd00009">
    <property type="entry name" value="AAA"/>
    <property type="match status" value="1"/>
</dbReference>
<dbReference type="SMART" id="SM00382">
    <property type="entry name" value="AAA"/>
    <property type="match status" value="1"/>
</dbReference>
<evidence type="ECO:0000313" key="7">
    <source>
        <dbReference type="Proteomes" id="UP000183898"/>
    </source>
</evidence>
<name>A0A1H8F4V3_9PROT</name>
<dbReference type="InterPro" id="IPR009057">
    <property type="entry name" value="Homeodomain-like_sf"/>
</dbReference>
<organism evidence="6 7">
    <name type="scientific">Nitrosospira multiformis</name>
    <dbReference type="NCBI Taxonomy" id="1231"/>
    <lineage>
        <taxon>Bacteria</taxon>
        <taxon>Pseudomonadati</taxon>
        <taxon>Pseudomonadota</taxon>
        <taxon>Betaproteobacteria</taxon>
        <taxon>Nitrosomonadales</taxon>
        <taxon>Nitrosomonadaceae</taxon>
        <taxon>Nitrosospira</taxon>
    </lineage>
</organism>
<dbReference type="InterPro" id="IPR027417">
    <property type="entry name" value="P-loop_NTPase"/>
</dbReference>